<name>A0ABQ9TQJ4_SAGOE</name>
<proteinExistence type="predicted"/>
<comment type="caution">
    <text evidence="1">The sequence shown here is derived from an EMBL/GenBank/DDBJ whole genome shotgun (WGS) entry which is preliminary data.</text>
</comment>
<reference evidence="1 2" key="1">
    <citation type="submission" date="2023-05" db="EMBL/GenBank/DDBJ databases">
        <title>B98-5 Cell Line De Novo Hybrid Assembly: An Optical Mapping Approach.</title>
        <authorList>
            <person name="Kananen K."/>
            <person name="Auerbach J.A."/>
            <person name="Kautto E."/>
            <person name="Blachly J.S."/>
        </authorList>
    </citation>
    <scope>NUCLEOTIDE SEQUENCE [LARGE SCALE GENOMIC DNA]</scope>
    <source>
        <strain evidence="1">B95-8</strain>
        <tissue evidence="1">Cell line</tissue>
    </source>
</reference>
<evidence type="ECO:0000313" key="2">
    <source>
        <dbReference type="Proteomes" id="UP001266305"/>
    </source>
</evidence>
<gene>
    <name evidence="1" type="ORF">P7K49_032957</name>
</gene>
<evidence type="ECO:0000313" key="1">
    <source>
        <dbReference type="EMBL" id="KAK2087050.1"/>
    </source>
</evidence>
<accession>A0ABQ9TQJ4</accession>
<dbReference type="Proteomes" id="UP001266305">
    <property type="component" value="Unassembled WGS sequence"/>
</dbReference>
<dbReference type="EMBL" id="JASSZA010000019">
    <property type="protein sequence ID" value="KAK2087050.1"/>
    <property type="molecule type" value="Genomic_DNA"/>
</dbReference>
<protein>
    <submittedName>
        <fullName evidence="1">Uncharacterized protein</fullName>
    </submittedName>
</protein>
<organism evidence="1 2">
    <name type="scientific">Saguinus oedipus</name>
    <name type="common">Cotton-top tamarin</name>
    <name type="synonym">Oedipomidas oedipus</name>
    <dbReference type="NCBI Taxonomy" id="9490"/>
    <lineage>
        <taxon>Eukaryota</taxon>
        <taxon>Metazoa</taxon>
        <taxon>Chordata</taxon>
        <taxon>Craniata</taxon>
        <taxon>Vertebrata</taxon>
        <taxon>Euteleostomi</taxon>
        <taxon>Mammalia</taxon>
        <taxon>Eutheria</taxon>
        <taxon>Euarchontoglires</taxon>
        <taxon>Primates</taxon>
        <taxon>Haplorrhini</taxon>
        <taxon>Platyrrhini</taxon>
        <taxon>Cebidae</taxon>
        <taxon>Callitrichinae</taxon>
        <taxon>Saguinus</taxon>
    </lineage>
</organism>
<keyword evidence="2" id="KW-1185">Reference proteome</keyword>
<sequence>MGPAANPAFPPAALVGYSGHQPHSSQDFAYHSQPQDPIPAAITMAPYQELRAADPASVFPLGVAKTCPVTMFQLTALPATPRPQIVWANGTRGHPVTQAKHPPDPTLFLPSPFPRHGLRGFSLRAHRLLLHPASSCKSQSDSWK</sequence>